<dbReference type="InterPro" id="IPR051996">
    <property type="entry name" value="Cytochrome_P450_78A"/>
</dbReference>
<dbReference type="PRINTS" id="PR00463">
    <property type="entry name" value="EP450I"/>
</dbReference>
<dbReference type="EC" id="1.14.14.1" evidence="8"/>
<dbReference type="GO" id="GO:0005506">
    <property type="term" value="F:iron ion binding"/>
    <property type="evidence" value="ECO:0007669"/>
    <property type="project" value="InterPro"/>
</dbReference>
<comment type="similarity">
    <text evidence="2">Belongs to the cytochrome P450 family.</text>
</comment>
<dbReference type="InterPro" id="IPR002401">
    <property type="entry name" value="Cyt_P450_E_grp-I"/>
</dbReference>
<evidence type="ECO:0000256" key="6">
    <source>
        <dbReference type="ARBA" id="ARBA00023004"/>
    </source>
</evidence>
<dbReference type="InterPro" id="IPR036396">
    <property type="entry name" value="Cyt_P450_sf"/>
</dbReference>
<dbReference type="GO" id="GO:0020037">
    <property type="term" value="F:heme binding"/>
    <property type="evidence" value="ECO:0007669"/>
    <property type="project" value="InterPro"/>
</dbReference>
<evidence type="ECO:0000256" key="3">
    <source>
        <dbReference type="ARBA" id="ARBA00022617"/>
    </source>
</evidence>
<reference evidence="8" key="1">
    <citation type="journal article" date="2022" name="ACS Catal.">
        <title>Biocatalytic C14-Hydroxylation on Androstenedione Enabled Modular Synthesis of Cardiotonic Steroids.</title>
        <authorList>
            <person name="Zhao Y."/>
            <person name="Zhang B."/>
            <person name="Sun Z.Q."/>
            <person name="Zhang H."/>
            <person name="Wang W."/>
            <person name="Wang Z.R."/>
            <person name="Guo Z.K."/>
            <person name="Yu S."/>
            <person name="Tan R.X."/>
            <person name="Ge H.M."/>
        </authorList>
    </citation>
    <scope>NUCLEOTIDE SEQUENCE</scope>
    <source>
        <tissue evidence="8">Root stem leaf</tissue>
    </source>
</reference>
<evidence type="ECO:0000256" key="7">
    <source>
        <dbReference type="ARBA" id="ARBA00023033"/>
    </source>
</evidence>
<accession>A0A977P3F8</accession>
<evidence type="ECO:0000256" key="1">
    <source>
        <dbReference type="ARBA" id="ARBA00001971"/>
    </source>
</evidence>
<evidence type="ECO:0000256" key="2">
    <source>
        <dbReference type="ARBA" id="ARBA00010617"/>
    </source>
</evidence>
<dbReference type="PANTHER" id="PTHR47946:SF23">
    <property type="entry name" value="CYTOCHROME P450 78A9"/>
    <property type="match status" value="1"/>
</dbReference>
<keyword evidence="4" id="KW-0479">Metal-binding</keyword>
<proteinExistence type="evidence at transcript level"/>
<sequence>MSTSESLWLLYFTSKCSAILSPENITFFLLSLCFVWLSFSLLSWSYPGGHAWGKYYLNNWNYHYNTIPGPRGFPIIGNMNLMSSSLAHQRLESVADSTKAKRIMAFSLGETRAIVTCNPDVAKEILNSSVFADRPIKQSAYSLMFNQAIGFAPFGLYWRTLRKVSATHVFSRKQIVATEAQRQKIADQMVSVVASLGKDNEFEVRDILKRASLNNMMCLVFGREYDLSDNNNNNNKELDELSELVHEGYELLGQLNWADHLPWLAFLDLQKIRRRCSKLVLKVNQFVSRIITEHRVAQSSSNLTGPRKFHDFVDVLLSLSETNYKLSDLDTIAILWEMIFRGTDAIAILIEWILARVVLHQDIQSKMHEELDEVVGKKQPVKESDIPSLTYLQAVIKEVLRLHPPGPLLSWARLAITDTIIDGH</sequence>
<dbReference type="AlphaFoldDB" id="A0A977P3F8"/>
<evidence type="ECO:0000313" key="8">
    <source>
        <dbReference type="EMBL" id="UWY61430.1"/>
    </source>
</evidence>
<evidence type="ECO:0000256" key="4">
    <source>
        <dbReference type="ARBA" id="ARBA00022723"/>
    </source>
</evidence>
<dbReference type="InterPro" id="IPR001128">
    <property type="entry name" value="Cyt_P450"/>
</dbReference>
<name>A0A977P3F8_CALGI</name>
<organism evidence="8">
    <name type="scientific">Calotropis gigantea</name>
    <name type="common">Giant milkweed</name>
    <name type="synonym">Asclepias gigantea</name>
    <dbReference type="NCBI Taxonomy" id="4066"/>
    <lineage>
        <taxon>Eukaryota</taxon>
        <taxon>Viridiplantae</taxon>
        <taxon>Streptophyta</taxon>
        <taxon>Embryophyta</taxon>
        <taxon>Tracheophyta</taxon>
        <taxon>Spermatophyta</taxon>
        <taxon>Magnoliopsida</taxon>
        <taxon>eudicotyledons</taxon>
        <taxon>Gunneridae</taxon>
        <taxon>Pentapetalae</taxon>
        <taxon>asterids</taxon>
        <taxon>lamiids</taxon>
        <taxon>Gentianales</taxon>
        <taxon>Apocynaceae</taxon>
        <taxon>Asclepiadoideae</taxon>
        <taxon>Asclepiadeae</taxon>
        <taxon>Asclepiadinae</taxon>
        <taxon>Calotropis</taxon>
    </lineage>
</organism>
<dbReference type="SUPFAM" id="SSF48264">
    <property type="entry name" value="Cytochrome P450"/>
    <property type="match status" value="1"/>
</dbReference>
<dbReference type="Gene3D" id="1.10.630.10">
    <property type="entry name" value="Cytochrome P450"/>
    <property type="match status" value="1"/>
</dbReference>
<dbReference type="GO" id="GO:0016712">
    <property type="term" value="F:oxidoreductase activity, acting on paired donors, with incorporation or reduction of molecular oxygen, reduced flavin or flavoprotein as one donor, and incorporation of one atom of oxygen"/>
    <property type="evidence" value="ECO:0007669"/>
    <property type="project" value="UniProtKB-EC"/>
</dbReference>
<gene>
    <name evidence="8" type="primary">CYP5316</name>
</gene>
<dbReference type="EMBL" id="ON113024">
    <property type="protein sequence ID" value="UWY61430.1"/>
    <property type="molecule type" value="mRNA"/>
</dbReference>
<keyword evidence="3" id="KW-0349">Heme</keyword>
<keyword evidence="6" id="KW-0408">Iron</keyword>
<keyword evidence="5 8" id="KW-0560">Oxidoreductase</keyword>
<keyword evidence="7" id="KW-0503">Monooxygenase</keyword>
<protein>
    <submittedName>
        <fullName evidence="8">Cytochrome P450 5316</fullName>
        <ecNumber evidence="8">1.14.14.1</ecNumber>
    </submittedName>
</protein>
<dbReference type="PANTHER" id="PTHR47946">
    <property type="entry name" value="CYTOCHROME P450 78A7-RELATED"/>
    <property type="match status" value="1"/>
</dbReference>
<evidence type="ECO:0000256" key="5">
    <source>
        <dbReference type="ARBA" id="ARBA00023002"/>
    </source>
</evidence>
<comment type="cofactor">
    <cofactor evidence="1">
        <name>heme</name>
        <dbReference type="ChEBI" id="CHEBI:30413"/>
    </cofactor>
</comment>
<dbReference type="Pfam" id="PF00067">
    <property type="entry name" value="p450"/>
    <property type="match status" value="1"/>
</dbReference>